<dbReference type="InterPro" id="IPR013148">
    <property type="entry name" value="Glyco_hydro_32_N"/>
</dbReference>
<proteinExistence type="inferred from homology"/>
<comment type="similarity">
    <text evidence="1">Belongs to the glycosyl hydrolase 32 family.</text>
</comment>
<dbReference type="PANTHER" id="PTHR42800">
    <property type="entry name" value="EXOINULINASE INUD (AFU_ORTHOLOGUE AFUA_5G00480)"/>
    <property type="match status" value="1"/>
</dbReference>
<dbReference type="AlphaFoldDB" id="A0A850QZN4"/>
<protein>
    <submittedName>
        <fullName evidence="5">Glycoside hydrolase family 32 protein</fullName>
    </submittedName>
</protein>
<evidence type="ECO:0000313" key="6">
    <source>
        <dbReference type="Proteomes" id="UP000533429"/>
    </source>
</evidence>
<dbReference type="Proteomes" id="UP000533429">
    <property type="component" value="Unassembled WGS sequence"/>
</dbReference>
<sequence length="483" mass="54959">MLQLAKDPYRPTMHFTPPFGWMNDPNGLVYINNEYHLFYQYFPYANKWGPMHWGHAVSADLRNWQHLPPALVPDEKGMCFSGSAVVDWCNTSGLFDNESQPGVLAFYTACIAHDDGRDSEQMQSLAYSKDGGFSWNKLADNPILPNPGLKDFRDPKVIWHEQSQHWIMVVTEGQEVGFYRSKDLNQWEKTSNFGLNEGKHDEMPWECPDLFPILLEGSKVCYWVLIVGVQRCSHAGGSGTQYFIGQFDGERFINLHDAQTVLWLDYGKDYYAAQTWSDVKNGCRTSIAWMSNWLYANDVPTQAWRSAMSAPRDLKLSETQSGVRLLSSLPKQWLNERNTIISQDKTLNAGDSLAIFQNYHAGILDGKLYLYRGSSISISPLGNECLIYNIERNEHNIVITTSREVGDDGEDNYNNMFSHESSLTIPDSDLLQFTLIIDRCSSELLLQDGEYCFTDLSFSLEVGSIEFCCSTGKGVLENLKFFE</sequence>
<dbReference type="PROSITE" id="PS00609">
    <property type="entry name" value="GLYCOSYL_HYDROL_F32"/>
    <property type="match status" value="1"/>
</dbReference>
<keyword evidence="3" id="KW-0326">Glycosidase</keyword>
<evidence type="ECO:0000313" key="5">
    <source>
        <dbReference type="EMBL" id="NVP03234.1"/>
    </source>
</evidence>
<keyword evidence="2 5" id="KW-0378">Hydrolase</keyword>
<dbReference type="SMART" id="SM00640">
    <property type="entry name" value="Glyco_32"/>
    <property type="match status" value="1"/>
</dbReference>
<dbReference type="GO" id="GO:0004575">
    <property type="term" value="F:sucrose alpha-glucosidase activity"/>
    <property type="evidence" value="ECO:0007669"/>
    <property type="project" value="TreeGrafter"/>
</dbReference>
<organism evidence="5 6">
    <name type="scientific">Photobacterium damselae subsp. damselae</name>
    <name type="common">Listonella damsela</name>
    <dbReference type="NCBI Taxonomy" id="85581"/>
    <lineage>
        <taxon>Bacteria</taxon>
        <taxon>Pseudomonadati</taxon>
        <taxon>Pseudomonadota</taxon>
        <taxon>Gammaproteobacteria</taxon>
        <taxon>Vibrionales</taxon>
        <taxon>Vibrionaceae</taxon>
        <taxon>Photobacterium</taxon>
    </lineage>
</organism>
<dbReference type="EMBL" id="JABXOR010001538">
    <property type="protein sequence ID" value="NVP03234.1"/>
    <property type="molecule type" value="Genomic_DNA"/>
</dbReference>
<evidence type="ECO:0000256" key="3">
    <source>
        <dbReference type="ARBA" id="ARBA00023295"/>
    </source>
</evidence>
<dbReference type="PANTHER" id="PTHR42800:SF1">
    <property type="entry name" value="EXOINULINASE INUD (AFU_ORTHOLOGUE AFUA_5G00480)"/>
    <property type="match status" value="1"/>
</dbReference>
<dbReference type="Pfam" id="PF00251">
    <property type="entry name" value="Glyco_hydro_32N"/>
    <property type="match status" value="1"/>
</dbReference>
<name>A0A850QZN4_PHODD</name>
<reference evidence="5 6" key="1">
    <citation type="submission" date="2020-06" db="EMBL/GenBank/DDBJ databases">
        <title>Photobacterium damselae subsp. damselae comparative genomics.</title>
        <authorList>
            <person name="Osorio C.R."/>
        </authorList>
    </citation>
    <scope>NUCLEOTIDE SEQUENCE [LARGE SCALE GENOMIC DNA]</scope>
    <source>
        <strain evidence="5 6">TW250/03</strain>
    </source>
</reference>
<accession>A0A850QZN4</accession>
<dbReference type="Gene3D" id="2.115.10.20">
    <property type="entry name" value="Glycosyl hydrolase domain, family 43"/>
    <property type="match status" value="1"/>
</dbReference>
<comment type="caution">
    <text evidence="5">The sequence shown here is derived from an EMBL/GenBank/DDBJ whole genome shotgun (WGS) entry which is preliminary data.</text>
</comment>
<dbReference type="InterPro" id="IPR018053">
    <property type="entry name" value="Glyco_hydro_32_AS"/>
</dbReference>
<dbReference type="GO" id="GO:0005737">
    <property type="term" value="C:cytoplasm"/>
    <property type="evidence" value="ECO:0007669"/>
    <property type="project" value="TreeGrafter"/>
</dbReference>
<feature type="domain" description="Glycosyl hydrolase family 32 N-terminal" evidence="4">
    <location>
        <begin position="14"/>
        <end position="320"/>
    </location>
</feature>
<dbReference type="Gene3D" id="2.60.120.560">
    <property type="entry name" value="Exo-inulinase, domain 1"/>
    <property type="match status" value="1"/>
</dbReference>
<evidence type="ECO:0000256" key="1">
    <source>
        <dbReference type="ARBA" id="ARBA00009902"/>
    </source>
</evidence>
<evidence type="ECO:0000256" key="2">
    <source>
        <dbReference type="ARBA" id="ARBA00022801"/>
    </source>
</evidence>
<gene>
    <name evidence="5" type="ORF">HWA77_23795</name>
</gene>
<dbReference type="GO" id="GO:0005987">
    <property type="term" value="P:sucrose catabolic process"/>
    <property type="evidence" value="ECO:0007669"/>
    <property type="project" value="TreeGrafter"/>
</dbReference>
<dbReference type="SUPFAM" id="SSF75005">
    <property type="entry name" value="Arabinanase/levansucrase/invertase"/>
    <property type="match status" value="1"/>
</dbReference>
<dbReference type="CDD" id="cd18622">
    <property type="entry name" value="GH32_Inu-like"/>
    <property type="match status" value="1"/>
</dbReference>
<evidence type="ECO:0000259" key="4">
    <source>
        <dbReference type="Pfam" id="PF00251"/>
    </source>
</evidence>
<dbReference type="InterPro" id="IPR001362">
    <property type="entry name" value="Glyco_hydro_32"/>
</dbReference>
<dbReference type="InterPro" id="IPR023296">
    <property type="entry name" value="Glyco_hydro_beta-prop_sf"/>
</dbReference>